<dbReference type="SUPFAM" id="SSF51430">
    <property type="entry name" value="NAD(P)-linked oxidoreductase"/>
    <property type="match status" value="1"/>
</dbReference>
<feature type="binding site" evidence="2">
    <location>
        <position position="125"/>
    </location>
    <ligand>
        <name>substrate</name>
    </ligand>
</feature>
<sequence>MIIEILKHLAATATQKNEVVVNIPVLAFGMYKVPDNEDGVQIVLNAIHCGYRHFDSASIYDNEETLGKALQTSIFKSKIVKRSELFIASKVWNDVQKDGRDAVRRSVEQSLKDLQTDYLDICYIHWPIPGYFVETYKELILLCNEGKINSIGISNFNKLDYEELLSGIAKDEELLDFIPPLIHQFEISPFMYRPDMIQYFQNEHGILIAASKALNRFGAGSDRDDTTSMKIIQDIATLYSVTYAQILIRWSYQKGFIVLSKTSNILRMKENRNIFGEMKLLDSITTYNDVRIREELEVQRKMNS</sequence>
<proteinExistence type="predicted"/>
<evidence type="ECO:0000256" key="2">
    <source>
        <dbReference type="PIRSR" id="PIRSR000097-2"/>
    </source>
</evidence>
<dbReference type="OrthoDB" id="416253at2759"/>
<accession>A0A1E7FFD6</accession>
<dbReference type="InParanoid" id="A0A1E7FFD6"/>
<evidence type="ECO:0000256" key="3">
    <source>
        <dbReference type="PIRSR" id="PIRSR000097-3"/>
    </source>
</evidence>
<dbReference type="EMBL" id="KV784358">
    <property type="protein sequence ID" value="OEU16503.1"/>
    <property type="molecule type" value="Genomic_DNA"/>
</dbReference>
<dbReference type="InterPro" id="IPR020471">
    <property type="entry name" value="AKR"/>
</dbReference>
<feature type="site" description="Lowers pKa of active site Tyr" evidence="3">
    <location>
        <position position="90"/>
    </location>
</feature>
<dbReference type="Proteomes" id="UP000095751">
    <property type="component" value="Unassembled WGS sequence"/>
</dbReference>
<reference evidence="5 6" key="1">
    <citation type="submission" date="2016-09" db="EMBL/GenBank/DDBJ databases">
        <title>Extensive genetic diversity and differential bi-allelic expression allows diatom success in the polar Southern Ocean.</title>
        <authorList>
            <consortium name="DOE Joint Genome Institute"/>
            <person name="Mock T."/>
            <person name="Otillar R.P."/>
            <person name="Strauss J."/>
            <person name="Dupont C."/>
            <person name="Frickenhaus S."/>
            <person name="Maumus F."/>
            <person name="Mcmullan M."/>
            <person name="Sanges R."/>
            <person name="Schmutz J."/>
            <person name="Toseland A."/>
            <person name="Valas R."/>
            <person name="Veluchamy A."/>
            <person name="Ward B.J."/>
            <person name="Allen A."/>
            <person name="Barry K."/>
            <person name="Falciatore A."/>
            <person name="Ferrante M."/>
            <person name="Fortunato A.E."/>
            <person name="Gloeckner G."/>
            <person name="Gruber A."/>
            <person name="Hipkin R."/>
            <person name="Janech M."/>
            <person name="Kroth P."/>
            <person name="Leese F."/>
            <person name="Lindquist E."/>
            <person name="Lyon B.R."/>
            <person name="Martin J."/>
            <person name="Mayer C."/>
            <person name="Parker M."/>
            <person name="Quesneville H."/>
            <person name="Raymond J."/>
            <person name="Uhlig C."/>
            <person name="Valentin K.U."/>
            <person name="Worden A.Z."/>
            <person name="Armbrust E.V."/>
            <person name="Bowler C."/>
            <person name="Green B."/>
            <person name="Moulton V."/>
            <person name="Van Oosterhout C."/>
            <person name="Grigoriev I."/>
        </authorList>
    </citation>
    <scope>NUCLEOTIDE SEQUENCE [LARGE SCALE GENOMIC DNA]</scope>
    <source>
        <strain evidence="5 6">CCMP1102</strain>
    </source>
</reference>
<name>A0A1E7FFD6_9STRA</name>
<dbReference type="KEGG" id="fcy:FRACYDRAFT_225710"/>
<dbReference type="PROSITE" id="PS00798">
    <property type="entry name" value="ALDOKETO_REDUCTASE_1"/>
    <property type="match status" value="1"/>
</dbReference>
<organism evidence="5 6">
    <name type="scientific">Fragilariopsis cylindrus CCMP1102</name>
    <dbReference type="NCBI Taxonomy" id="635003"/>
    <lineage>
        <taxon>Eukaryota</taxon>
        <taxon>Sar</taxon>
        <taxon>Stramenopiles</taxon>
        <taxon>Ochrophyta</taxon>
        <taxon>Bacillariophyta</taxon>
        <taxon>Bacillariophyceae</taxon>
        <taxon>Bacillariophycidae</taxon>
        <taxon>Bacillariales</taxon>
        <taxon>Bacillariaceae</taxon>
        <taxon>Fragilariopsis</taxon>
    </lineage>
</organism>
<dbReference type="InterPro" id="IPR018170">
    <property type="entry name" value="Aldo/ket_reductase_CS"/>
</dbReference>
<protein>
    <submittedName>
        <fullName evidence="5">Aldo/keto reductase</fullName>
    </submittedName>
</protein>
<gene>
    <name evidence="5" type="ORF">FRACYDRAFT_225710</name>
</gene>
<dbReference type="AlphaFoldDB" id="A0A1E7FFD6"/>
<dbReference type="InterPro" id="IPR023210">
    <property type="entry name" value="NADP_OxRdtase_dom"/>
</dbReference>
<dbReference type="PRINTS" id="PR00069">
    <property type="entry name" value="ALDKETRDTASE"/>
</dbReference>
<dbReference type="Pfam" id="PF00248">
    <property type="entry name" value="Aldo_ket_red"/>
    <property type="match status" value="1"/>
</dbReference>
<evidence type="ECO:0000313" key="5">
    <source>
        <dbReference type="EMBL" id="OEU16503.1"/>
    </source>
</evidence>
<keyword evidence="6" id="KW-1185">Reference proteome</keyword>
<dbReference type="CDD" id="cd19071">
    <property type="entry name" value="AKR_AKR1-5-like"/>
    <property type="match status" value="1"/>
</dbReference>
<dbReference type="InterPro" id="IPR036812">
    <property type="entry name" value="NAD(P)_OxRdtase_dom_sf"/>
</dbReference>
<dbReference type="PIRSF" id="PIRSF000097">
    <property type="entry name" value="AKR"/>
    <property type="match status" value="1"/>
</dbReference>
<feature type="active site" description="Proton donor" evidence="1">
    <location>
        <position position="60"/>
    </location>
</feature>
<dbReference type="PANTHER" id="PTHR11732">
    <property type="entry name" value="ALDO/KETO REDUCTASE"/>
    <property type="match status" value="1"/>
</dbReference>
<evidence type="ECO:0000313" key="6">
    <source>
        <dbReference type="Proteomes" id="UP000095751"/>
    </source>
</evidence>
<feature type="domain" description="NADP-dependent oxidoreductase" evidence="4">
    <location>
        <begin position="33"/>
        <end position="275"/>
    </location>
</feature>
<evidence type="ECO:0000259" key="4">
    <source>
        <dbReference type="Pfam" id="PF00248"/>
    </source>
</evidence>
<dbReference type="GO" id="GO:0016491">
    <property type="term" value="F:oxidoreductase activity"/>
    <property type="evidence" value="ECO:0007669"/>
    <property type="project" value="InterPro"/>
</dbReference>
<dbReference type="Gene3D" id="3.20.20.100">
    <property type="entry name" value="NADP-dependent oxidoreductase domain"/>
    <property type="match status" value="1"/>
</dbReference>
<evidence type="ECO:0000256" key="1">
    <source>
        <dbReference type="PIRSR" id="PIRSR000097-1"/>
    </source>
</evidence>